<sequence length="305" mass="34756">MKIKKTNLLGLVFLALIALLLSGCNKEEIDLTAMQKKAKEKPIAHPEYLISAEQLKKKIGQANLTIIDARDRNTYQLAHIPGAICYNMKALSDPNRRGRFTSPKLLSLSIREFGVNMTDHIVIYSDNYYHASLWFYLHMYGLENVQILNGGFEQWKSKGYEIAGGRERKGNKGQFKITEANQKVKAIAETGDIVTAMENPSSNIIIDTRSPQEYSGGHIPGAVNITWDQLINEDKTFKTTSELDEIFTKQGVTQDKQIITYSNNFYRASYIYFALTQLLGYEKVKVYDGFYLYWSREKPLSYGSK</sequence>
<dbReference type="CDD" id="cd01448">
    <property type="entry name" value="TST_Repeat_1"/>
    <property type="match status" value="1"/>
</dbReference>
<evidence type="ECO:0000256" key="1">
    <source>
        <dbReference type="ARBA" id="ARBA00012245"/>
    </source>
</evidence>
<dbReference type="Gene3D" id="3.40.250.10">
    <property type="entry name" value="Rhodanese-like domain"/>
    <property type="match status" value="2"/>
</dbReference>
<dbReference type="PROSITE" id="PS50206">
    <property type="entry name" value="RHODANESE_3"/>
    <property type="match status" value="2"/>
</dbReference>
<dbReference type="RefSeq" id="WP_015758316.1">
    <property type="nucleotide sequence ID" value="NC_013216.1"/>
</dbReference>
<proteinExistence type="predicted"/>
<reference evidence="5 6" key="1">
    <citation type="journal article" date="2009" name="Stand. Genomic Sci.">
        <title>Complete genome sequence of Desulfotomaculum acetoxidans type strain (5575).</title>
        <authorList>
            <person name="Spring S."/>
            <person name="Lapidus A."/>
            <person name="Schroder M."/>
            <person name="Gleim D."/>
            <person name="Sims D."/>
            <person name="Meincke L."/>
            <person name="Glavina Del Rio T."/>
            <person name="Tice H."/>
            <person name="Copeland A."/>
            <person name="Cheng J.F."/>
            <person name="Lucas S."/>
            <person name="Chen F."/>
            <person name="Nolan M."/>
            <person name="Bruce D."/>
            <person name="Goodwin L."/>
            <person name="Pitluck S."/>
            <person name="Ivanova N."/>
            <person name="Mavromatis K."/>
            <person name="Mikhailova N."/>
            <person name="Pati A."/>
            <person name="Chen A."/>
            <person name="Palaniappan K."/>
            <person name="Land M."/>
            <person name="Hauser L."/>
            <person name="Chang Y.J."/>
            <person name="Jeffries C.D."/>
            <person name="Chain P."/>
            <person name="Saunders E."/>
            <person name="Brettin T."/>
            <person name="Detter J.C."/>
            <person name="Goker M."/>
            <person name="Bristow J."/>
            <person name="Eisen J.A."/>
            <person name="Markowitz V."/>
            <person name="Hugenholtz P."/>
            <person name="Kyrpides N.C."/>
            <person name="Klenk H.P."/>
            <person name="Han C."/>
        </authorList>
    </citation>
    <scope>NUCLEOTIDE SEQUENCE [LARGE SCALE GENOMIC DNA]</scope>
    <source>
        <strain evidence="6">ATCC 49208 / DSM 771 / VKM B-1644</strain>
    </source>
</reference>
<dbReference type="InterPro" id="IPR051126">
    <property type="entry name" value="Thiosulfate_sulfurtransferase"/>
</dbReference>
<dbReference type="eggNOG" id="COG2897">
    <property type="taxonomic scope" value="Bacteria"/>
</dbReference>
<dbReference type="HOGENOM" id="CLU_031618_1_0_9"/>
<evidence type="ECO:0000256" key="3">
    <source>
        <dbReference type="ARBA" id="ARBA00047549"/>
    </source>
</evidence>
<dbReference type="EMBL" id="CP001720">
    <property type="protein sequence ID" value="ACV63623.1"/>
    <property type="molecule type" value="Genomic_DNA"/>
</dbReference>
<dbReference type="EC" id="2.8.1.1" evidence="1"/>
<evidence type="ECO:0000256" key="2">
    <source>
        <dbReference type="ARBA" id="ARBA00022737"/>
    </source>
</evidence>
<dbReference type="CDD" id="cd01449">
    <property type="entry name" value="TST_Repeat_2"/>
    <property type="match status" value="1"/>
</dbReference>
<evidence type="ECO:0000313" key="6">
    <source>
        <dbReference type="Proteomes" id="UP000002217"/>
    </source>
</evidence>
<protein>
    <recommendedName>
        <fullName evidence="1">thiosulfate sulfurtransferase</fullName>
        <ecNumber evidence="1">2.8.1.1</ecNumber>
    </recommendedName>
</protein>
<comment type="catalytic activity">
    <reaction evidence="3">
        <text>thiosulfate + hydrogen cyanide = thiocyanate + sulfite + 2 H(+)</text>
        <dbReference type="Rhea" id="RHEA:16881"/>
        <dbReference type="ChEBI" id="CHEBI:15378"/>
        <dbReference type="ChEBI" id="CHEBI:17359"/>
        <dbReference type="ChEBI" id="CHEBI:18022"/>
        <dbReference type="ChEBI" id="CHEBI:18407"/>
        <dbReference type="ChEBI" id="CHEBI:33542"/>
        <dbReference type="EC" id="2.8.1.1"/>
    </reaction>
</comment>
<dbReference type="KEGG" id="dae:Dtox_2858"/>
<feature type="domain" description="Rhodanese" evidence="4">
    <location>
        <begin position="60"/>
        <end position="164"/>
    </location>
</feature>
<keyword evidence="2" id="KW-0677">Repeat</keyword>
<dbReference type="InterPro" id="IPR036873">
    <property type="entry name" value="Rhodanese-like_dom_sf"/>
</dbReference>
<dbReference type="Pfam" id="PF00581">
    <property type="entry name" value="Rhodanese"/>
    <property type="match status" value="2"/>
</dbReference>
<dbReference type="AlphaFoldDB" id="C8W2D9"/>
<keyword evidence="6" id="KW-1185">Reference proteome</keyword>
<dbReference type="PROSITE" id="PS51257">
    <property type="entry name" value="PROKAR_LIPOPROTEIN"/>
    <property type="match status" value="1"/>
</dbReference>
<name>C8W2D9_DESAS</name>
<dbReference type="STRING" id="485916.Dtox_2858"/>
<dbReference type="SUPFAM" id="SSF52821">
    <property type="entry name" value="Rhodanese/Cell cycle control phosphatase"/>
    <property type="match status" value="2"/>
</dbReference>
<organism evidence="5 6">
    <name type="scientific">Desulfofarcimen acetoxidans (strain ATCC 49208 / DSM 771 / KCTC 5769 / VKM B-1644 / 5575)</name>
    <name type="common">Desulfotomaculum acetoxidans</name>
    <dbReference type="NCBI Taxonomy" id="485916"/>
    <lineage>
        <taxon>Bacteria</taxon>
        <taxon>Bacillati</taxon>
        <taxon>Bacillota</taxon>
        <taxon>Clostridia</taxon>
        <taxon>Eubacteriales</taxon>
        <taxon>Peptococcaceae</taxon>
        <taxon>Desulfofarcimen</taxon>
    </lineage>
</organism>
<dbReference type="InterPro" id="IPR001307">
    <property type="entry name" value="Thiosulphate_STrfase_CS"/>
</dbReference>
<dbReference type="PANTHER" id="PTHR43855">
    <property type="entry name" value="THIOSULFATE SULFURTRANSFERASE"/>
    <property type="match status" value="1"/>
</dbReference>
<dbReference type="Proteomes" id="UP000002217">
    <property type="component" value="Chromosome"/>
</dbReference>
<dbReference type="GO" id="GO:0004792">
    <property type="term" value="F:thiosulfate-cyanide sulfurtransferase activity"/>
    <property type="evidence" value="ECO:0007669"/>
    <property type="project" value="UniProtKB-EC"/>
</dbReference>
<dbReference type="SMART" id="SM00450">
    <property type="entry name" value="RHOD"/>
    <property type="match status" value="2"/>
</dbReference>
<feature type="domain" description="Rhodanese" evidence="4">
    <location>
        <begin position="204"/>
        <end position="303"/>
    </location>
</feature>
<dbReference type="PANTHER" id="PTHR43855:SF1">
    <property type="entry name" value="THIOSULFATE SULFURTRANSFERASE"/>
    <property type="match status" value="1"/>
</dbReference>
<evidence type="ECO:0000313" key="5">
    <source>
        <dbReference type="EMBL" id="ACV63623.1"/>
    </source>
</evidence>
<evidence type="ECO:0000259" key="4">
    <source>
        <dbReference type="PROSITE" id="PS50206"/>
    </source>
</evidence>
<accession>C8W2D9</accession>
<dbReference type="OrthoDB" id="9770030at2"/>
<dbReference type="InterPro" id="IPR001763">
    <property type="entry name" value="Rhodanese-like_dom"/>
</dbReference>
<gene>
    <name evidence="5" type="ordered locus">Dtox_2858</name>
</gene>
<dbReference type="PROSITE" id="PS00380">
    <property type="entry name" value="RHODANESE_1"/>
    <property type="match status" value="1"/>
</dbReference>